<dbReference type="Pfam" id="PF07833">
    <property type="entry name" value="Cu_amine_oxidN1"/>
    <property type="match status" value="1"/>
</dbReference>
<dbReference type="InterPro" id="IPR012854">
    <property type="entry name" value="Cu_amine_oxidase-like_N"/>
</dbReference>
<feature type="signal peptide" evidence="1">
    <location>
        <begin position="1"/>
        <end position="23"/>
    </location>
</feature>
<keyword evidence="1" id="KW-0732">Signal</keyword>
<dbReference type="PATRIC" id="fig|398512.5.peg.2602"/>
<dbReference type="AlphaFoldDB" id="A0A0L6JN66"/>
<dbReference type="InterPro" id="IPR032774">
    <property type="entry name" value="WG_beta_rep"/>
</dbReference>
<gene>
    <name evidence="3" type="ORF">Bccel_2496</name>
</gene>
<dbReference type="Gene3D" id="3.30.457.10">
    <property type="entry name" value="Copper amine oxidase-like, N-terminal domain"/>
    <property type="match status" value="2"/>
</dbReference>
<feature type="chain" id="PRO_5005566101" evidence="1">
    <location>
        <begin position="24"/>
        <end position="588"/>
    </location>
</feature>
<evidence type="ECO:0000313" key="3">
    <source>
        <dbReference type="EMBL" id="KNY27228.1"/>
    </source>
</evidence>
<sequence length="588" mass="64901" precursor="true">MIKKIIMFAIIADILLINLTAFAQDGAMWNWVAEPQYTSAVPQKDGFAAVSRAEAAELANGGEKFGLINENGELVVPMEYSWVGISDGDVLAVSKTVYREEGDTDGYNIGTSGEMPIITKEWSVGKDGILTLIKPKLDRSDWTWELFAGKDAIGFRSDDKDSHVGVKNKVTGEIIIPAVYDQITPFSEGYAVARNYDQGMGIIDNKNNIIIPLEYNIWHAFINQQLLGPDEHDELSEMRGNDLTCGISKDGKWGLINRKGEWVIPITYDSLKENTPMGESETGVAQYSGGIAAAKKNGKWGIIDIQGRLITPIEYENAFVDDGFASVMKNGKWGSVDKEGKIIIPFEYDGIRGYSEGRIFVRKSGFWGIVDSDGKSVAPLIYDNIYPFKNGYAVVEKNSKRGLVKLDGSVALPAVYDDIWAGETINMASVKSGDKWGYAKLIETVGEDTKALTKASAIDKKYINMQIGNPNANLSAFLTQIDKNDKNVVPIIKDNRTFLPIRFISETLNGKIDWLPDEQKIIIVKDNKNIELVIGINTATVNGKSVTLDAAPIIENSRTLLPIRFIAETLGCKVEWNSNEKIVTIIEN</sequence>
<evidence type="ECO:0000256" key="1">
    <source>
        <dbReference type="SAM" id="SignalP"/>
    </source>
</evidence>
<dbReference type="eggNOG" id="COG0515">
    <property type="taxonomic scope" value="Bacteria"/>
</dbReference>
<dbReference type="eggNOG" id="COG1404">
    <property type="taxonomic scope" value="Bacteria"/>
</dbReference>
<dbReference type="SUPFAM" id="SSF69360">
    <property type="entry name" value="Cell wall binding repeat"/>
    <property type="match status" value="1"/>
</dbReference>
<dbReference type="STRING" id="398512.Bccel_2496"/>
<dbReference type="PANTHER" id="PTHR37841:SF1">
    <property type="entry name" value="DUF3298 DOMAIN-CONTAINING PROTEIN"/>
    <property type="match status" value="1"/>
</dbReference>
<dbReference type="OrthoDB" id="210273at2"/>
<reference evidence="4" key="1">
    <citation type="submission" date="2015-07" db="EMBL/GenBank/DDBJ databases">
        <title>Near-Complete Genome Sequence of the Cellulolytic Bacterium Bacteroides (Pseudobacteroides) cellulosolvens ATCC 35603.</title>
        <authorList>
            <person name="Dassa B."/>
            <person name="Utturkar S.M."/>
            <person name="Klingeman D.M."/>
            <person name="Hurt R.A."/>
            <person name="Keller M."/>
            <person name="Xu J."/>
            <person name="Reddy Y.H.K."/>
            <person name="Borovok I."/>
            <person name="Grinberg I.R."/>
            <person name="Lamed R."/>
            <person name="Zhivin O."/>
            <person name="Bayer E.A."/>
            <person name="Brown S.D."/>
        </authorList>
    </citation>
    <scope>NUCLEOTIDE SEQUENCE [LARGE SCALE GENOMIC DNA]</scope>
    <source>
        <strain evidence="4">DSM 2933</strain>
    </source>
</reference>
<dbReference type="EMBL" id="LGTC01000001">
    <property type="protein sequence ID" value="KNY27228.1"/>
    <property type="molecule type" value="Genomic_DNA"/>
</dbReference>
<dbReference type="PANTHER" id="PTHR37841">
    <property type="entry name" value="GLR2918 PROTEIN"/>
    <property type="match status" value="1"/>
</dbReference>
<dbReference type="InterPro" id="IPR036582">
    <property type="entry name" value="Mao_N_sf"/>
</dbReference>
<organism evidence="3 4">
    <name type="scientific">Pseudobacteroides cellulosolvens ATCC 35603 = DSM 2933</name>
    <dbReference type="NCBI Taxonomy" id="398512"/>
    <lineage>
        <taxon>Bacteria</taxon>
        <taxon>Bacillati</taxon>
        <taxon>Bacillota</taxon>
        <taxon>Clostridia</taxon>
        <taxon>Eubacteriales</taxon>
        <taxon>Oscillospiraceae</taxon>
        <taxon>Pseudobacteroides</taxon>
    </lineage>
</organism>
<evidence type="ECO:0000313" key="4">
    <source>
        <dbReference type="Proteomes" id="UP000036923"/>
    </source>
</evidence>
<comment type="caution">
    <text evidence="3">The sequence shown here is derived from an EMBL/GenBank/DDBJ whole genome shotgun (WGS) entry which is preliminary data.</text>
</comment>
<accession>A0A0L6JN66</accession>
<protein>
    <submittedName>
        <fullName evidence="3">Copper amine oxidase-like domain-containing protein</fullName>
    </submittedName>
</protein>
<proteinExistence type="predicted"/>
<name>A0A0L6JN66_9FIRM</name>
<feature type="domain" description="Copper amine oxidase-like N-terminal" evidence="2">
    <location>
        <begin position="487"/>
        <end position="585"/>
    </location>
</feature>
<dbReference type="SUPFAM" id="SSF55383">
    <property type="entry name" value="Copper amine oxidase, domain N"/>
    <property type="match status" value="1"/>
</dbReference>
<keyword evidence="4" id="KW-1185">Reference proteome</keyword>
<dbReference type="Proteomes" id="UP000036923">
    <property type="component" value="Unassembled WGS sequence"/>
</dbReference>
<evidence type="ECO:0000259" key="2">
    <source>
        <dbReference type="Pfam" id="PF07833"/>
    </source>
</evidence>
<dbReference type="RefSeq" id="WP_036945039.1">
    <property type="nucleotide sequence ID" value="NZ_JQKC01000042.1"/>
</dbReference>
<dbReference type="Pfam" id="PF14903">
    <property type="entry name" value="WG_beta_rep"/>
    <property type="match status" value="7"/>
</dbReference>